<dbReference type="EMBL" id="CP136336">
    <property type="protein sequence ID" value="WOB10752.1"/>
    <property type="molecule type" value="Genomic_DNA"/>
</dbReference>
<protein>
    <submittedName>
        <fullName evidence="2">Uncharacterized protein</fullName>
    </submittedName>
</protein>
<evidence type="ECO:0000256" key="1">
    <source>
        <dbReference type="SAM" id="Phobius"/>
    </source>
</evidence>
<keyword evidence="3" id="KW-1185">Reference proteome</keyword>
<accession>A0ABZ0D661</accession>
<dbReference type="Proteomes" id="UP001303946">
    <property type="component" value="Chromosome"/>
</dbReference>
<keyword evidence="1" id="KW-1133">Transmembrane helix</keyword>
<organism evidence="2 3">
    <name type="scientific">Piscinibacter gummiphilus</name>
    <dbReference type="NCBI Taxonomy" id="946333"/>
    <lineage>
        <taxon>Bacteria</taxon>
        <taxon>Pseudomonadati</taxon>
        <taxon>Pseudomonadota</taxon>
        <taxon>Betaproteobacteria</taxon>
        <taxon>Burkholderiales</taxon>
        <taxon>Sphaerotilaceae</taxon>
        <taxon>Piscinibacter</taxon>
    </lineage>
</organism>
<keyword evidence="1" id="KW-0472">Membrane</keyword>
<gene>
    <name evidence="2" type="ORF">RXV79_12010</name>
</gene>
<proteinExistence type="predicted"/>
<evidence type="ECO:0000313" key="2">
    <source>
        <dbReference type="EMBL" id="WOB10752.1"/>
    </source>
</evidence>
<sequence>MASAAQVKQITELAGVITDTPIRDLVSQPAKWGSINFEGATTDLELIFGLCKHLKELPIEILPPPVADSFTQVLGVVRDAVAAIKGFSLEMSNPAGQRDSMVQSLHGAAEQLLMTVQSWIAFLAYQKGDVQKNIEALSSAVGQASDILDDAKGDVEQKKTEIAGIVTAAREASASAGVGVFTSDFAGEATSLEDEAKGWLKATGGFAAATMAVAVGSGLFHVDPAATNAQVLQFMTSKIVLLVALLTATIWCGRLYKATKHQASSNRHRANSLKTFQAFIKAASDDATRNAVLIETTRSIFAASPSGYLETSEPAADTSTKVLEIIKGSASAKP</sequence>
<name>A0ABZ0D661_9BURK</name>
<evidence type="ECO:0000313" key="3">
    <source>
        <dbReference type="Proteomes" id="UP001303946"/>
    </source>
</evidence>
<reference evidence="2 3" key="1">
    <citation type="submission" date="2023-10" db="EMBL/GenBank/DDBJ databases">
        <title>Bacteria for the degradation of biodegradable plastic PBAT(Polybutylene adipate terephthalate).</title>
        <authorList>
            <person name="Weon H.-Y."/>
            <person name="Yeon J."/>
        </authorList>
    </citation>
    <scope>NUCLEOTIDE SEQUENCE [LARGE SCALE GENOMIC DNA]</scope>
    <source>
        <strain evidence="2 3">SBD 7-3</strain>
    </source>
</reference>
<dbReference type="RefSeq" id="WP_316703644.1">
    <property type="nucleotide sequence ID" value="NZ_CP136336.1"/>
</dbReference>
<feature type="transmembrane region" description="Helical" evidence="1">
    <location>
        <begin position="239"/>
        <end position="256"/>
    </location>
</feature>
<keyword evidence="1" id="KW-0812">Transmembrane</keyword>